<gene>
    <name evidence="3" type="ORF">BLA24_12475</name>
    <name evidence="2" type="ORF">BLA24_28120</name>
</gene>
<sequence>MDTPPTSATLPDTPQKRHLPLGAGIAALLVPVVTALGVISSLYVQVIHEDWVDRQQAACRIMARPQMEFVVAWGGPALGVAAVILCVLLARRTRRRHGVRLGETWPGLIAYLSVGANALAILLELFMLYAAFSSDGSGSVLGDCG</sequence>
<dbReference type="Proteomes" id="UP000222531">
    <property type="component" value="Unassembled WGS sequence"/>
</dbReference>
<keyword evidence="4" id="KW-1185">Reference proteome</keyword>
<evidence type="ECO:0000256" key="1">
    <source>
        <dbReference type="SAM" id="Phobius"/>
    </source>
</evidence>
<evidence type="ECO:0000313" key="3">
    <source>
        <dbReference type="EMBL" id="PHQ51643.1"/>
    </source>
</evidence>
<dbReference type="EMBL" id="NHZO01000157">
    <property type="protein sequence ID" value="PHQ48753.1"/>
    <property type="molecule type" value="Genomic_DNA"/>
</dbReference>
<dbReference type="RefSeq" id="WP_099199069.1">
    <property type="nucleotide sequence ID" value="NZ_JBIRXA010000006.1"/>
</dbReference>
<feature type="transmembrane region" description="Helical" evidence="1">
    <location>
        <begin position="21"/>
        <end position="44"/>
    </location>
</feature>
<accession>A0A2G1XK74</accession>
<feature type="transmembrane region" description="Helical" evidence="1">
    <location>
        <begin position="70"/>
        <end position="90"/>
    </location>
</feature>
<evidence type="ECO:0000313" key="4">
    <source>
        <dbReference type="Proteomes" id="UP000222531"/>
    </source>
</evidence>
<dbReference type="EMBL" id="NHZO01000140">
    <property type="protein sequence ID" value="PHQ51643.1"/>
    <property type="molecule type" value="Genomic_DNA"/>
</dbReference>
<organism evidence="3 4">
    <name type="scientific">Streptomyces cinnamoneus</name>
    <name type="common">Streptoverticillium cinnamoneum</name>
    <dbReference type="NCBI Taxonomy" id="53446"/>
    <lineage>
        <taxon>Bacteria</taxon>
        <taxon>Bacillati</taxon>
        <taxon>Actinomycetota</taxon>
        <taxon>Actinomycetes</taxon>
        <taxon>Kitasatosporales</taxon>
        <taxon>Streptomycetaceae</taxon>
        <taxon>Streptomyces</taxon>
        <taxon>Streptomyces cinnamoneus group</taxon>
    </lineage>
</organism>
<proteinExistence type="predicted"/>
<dbReference type="AlphaFoldDB" id="A0A2G1XK74"/>
<reference evidence="3 4" key="1">
    <citation type="journal article" date="2017" name="Biochemistry">
        <title>Identification of the Biosynthetic Pathway for the Antibiotic Bicyclomycin.</title>
        <authorList>
            <person name="Patteson J."/>
            <person name="Cai W."/>
            <person name="Johnson R.A."/>
            <person name="Santa Maria K."/>
            <person name="Li B."/>
        </authorList>
    </citation>
    <scope>NUCLEOTIDE SEQUENCE [LARGE SCALE GENOMIC DNA]</scope>
    <source>
        <strain evidence="3 4">ATCC 21532</strain>
    </source>
</reference>
<evidence type="ECO:0000313" key="2">
    <source>
        <dbReference type="EMBL" id="PHQ48753.1"/>
    </source>
</evidence>
<name>A0A2G1XK74_STRCJ</name>
<protein>
    <submittedName>
        <fullName evidence="3">Uncharacterized protein</fullName>
    </submittedName>
</protein>
<keyword evidence="1" id="KW-1133">Transmembrane helix</keyword>
<keyword evidence="1" id="KW-0472">Membrane</keyword>
<feature type="transmembrane region" description="Helical" evidence="1">
    <location>
        <begin position="110"/>
        <end position="132"/>
    </location>
</feature>
<keyword evidence="1" id="KW-0812">Transmembrane</keyword>
<comment type="caution">
    <text evidence="3">The sequence shown here is derived from an EMBL/GenBank/DDBJ whole genome shotgun (WGS) entry which is preliminary data.</text>
</comment>
<dbReference type="OrthoDB" id="4231701at2"/>